<organism evidence="2 3">
    <name type="scientific">Kandleria vitulina</name>
    <dbReference type="NCBI Taxonomy" id="1630"/>
    <lineage>
        <taxon>Bacteria</taxon>
        <taxon>Bacillati</taxon>
        <taxon>Bacillota</taxon>
        <taxon>Erysipelotrichia</taxon>
        <taxon>Erysipelotrichales</taxon>
        <taxon>Coprobacillaceae</taxon>
        <taxon>Kandleria</taxon>
    </lineage>
</organism>
<evidence type="ECO:0000313" key="3">
    <source>
        <dbReference type="Proteomes" id="UP000182429"/>
    </source>
</evidence>
<dbReference type="STRING" id="1630.SAMN05216514_102242"/>
<accession>A0A1H2RRW4</accession>
<keyword evidence="1" id="KW-1133">Transmembrane helix</keyword>
<dbReference type="AlphaFoldDB" id="A0A1H2RRW4"/>
<gene>
    <name evidence="2" type="ORF">SAMN04487759_10710</name>
</gene>
<feature type="transmembrane region" description="Helical" evidence="1">
    <location>
        <begin position="6"/>
        <end position="26"/>
    </location>
</feature>
<name>A0A1H2RRW4_9FIRM</name>
<proteinExistence type="predicted"/>
<dbReference type="Proteomes" id="UP000182429">
    <property type="component" value="Unassembled WGS sequence"/>
</dbReference>
<keyword evidence="1" id="KW-0812">Transmembrane</keyword>
<feature type="transmembrane region" description="Helical" evidence="1">
    <location>
        <begin position="79"/>
        <end position="102"/>
    </location>
</feature>
<dbReference type="eggNOG" id="ENOG5033MWZ">
    <property type="taxonomic scope" value="Bacteria"/>
</dbReference>
<evidence type="ECO:0008006" key="4">
    <source>
        <dbReference type="Google" id="ProtNLM"/>
    </source>
</evidence>
<evidence type="ECO:0000313" key="2">
    <source>
        <dbReference type="EMBL" id="SDW22141.1"/>
    </source>
</evidence>
<evidence type="ECO:0000256" key="1">
    <source>
        <dbReference type="SAM" id="Phobius"/>
    </source>
</evidence>
<keyword evidence="1" id="KW-0472">Membrane</keyword>
<sequence length="108" mass="12367">MDMNSIISYATIAVGVWLVYCGYRLITTLDLRSFYDPKSYDHIPDKNRKEYAKGLGKILCVFGIDLIITNVLFFFKGDIIFNIAMFFLILGLLGTIIAIVILNKKYEK</sequence>
<protein>
    <recommendedName>
        <fullName evidence="4">DUF3784 domain-containing protein</fullName>
    </recommendedName>
</protein>
<dbReference type="RefSeq" id="WP_029071129.1">
    <property type="nucleotide sequence ID" value="NZ_FNGT01000001.1"/>
</dbReference>
<dbReference type="EMBL" id="FNNF01000007">
    <property type="protein sequence ID" value="SDW22141.1"/>
    <property type="molecule type" value="Genomic_DNA"/>
</dbReference>
<reference evidence="2 3" key="1">
    <citation type="submission" date="2016-10" db="EMBL/GenBank/DDBJ databases">
        <authorList>
            <person name="de Groot N.N."/>
        </authorList>
    </citation>
    <scope>NUCLEOTIDE SEQUENCE [LARGE SCALE GENOMIC DNA]</scope>
    <source>
        <strain evidence="2 3">S3b</strain>
    </source>
</reference>
<feature type="transmembrane region" description="Helical" evidence="1">
    <location>
        <begin position="54"/>
        <end position="73"/>
    </location>
</feature>
<dbReference type="OrthoDB" id="9887962at2"/>